<feature type="region of interest" description="Disordered" evidence="2">
    <location>
        <begin position="1521"/>
        <end position="1569"/>
    </location>
</feature>
<keyword evidence="1" id="KW-0175">Coiled coil</keyword>
<organism evidence="3 4">
    <name type="scientific">Halocaridina rubra</name>
    <name type="common">Hawaiian red shrimp</name>
    <dbReference type="NCBI Taxonomy" id="373956"/>
    <lineage>
        <taxon>Eukaryota</taxon>
        <taxon>Metazoa</taxon>
        <taxon>Ecdysozoa</taxon>
        <taxon>Arthropoda</taxon>
        <taxon>Crustacea</taxon>
        <taxon>Multicrustacea</taxon>
        <taxon>Malacostraca</taxon>
        <taxon>Eumalacostraca</taxon>
        <taxon>Eucarida</taxon>
        <taxon>Decapoda</taxon>
        <taxon>Pleocyemata</taxon>
        <taxon>Caridea</taxon>
        <taxon>Atyoidea</taxon>
        <taxon>Atyidae</taxon>
        <taxon>Halocaridina</taxon>
    </lineage>
</organism>
<comment type="caution">
    <text evidence="3">The sequence shown here is derived from an EMBL/GenBank/DDBJ whole genome shotgun (WGS) entry which is preliminary data.</text>
</comment>
<feature type="region of interest" description="Disordered" evidence="2">
    <location>
        <begin position="750"/>
        <end position="769"/>
    </location>
</feature>
<feature type="compositionally biased region" description="Basic and acidic residues" evidence="2">
    <location>
        <begin position="584"/>
        <end position="600"/>
    </location>
</feature>
<feature type="non-terminal residue" evidence="3">
    <location>
        <position position="1"/>
    </location>
</feature>
<dbReference type="Proteomes" id="UP001381693">
    <property type="component" value="Unassembled WGS sequence"/>
</dbReference>
<dbReference type="SUPFAM" id="SSF51161">
    <property type="entry name" value="Trimeric LpxA-like enzymes"/>
    <property type="match status" value="1"/>
</dbReference>
<evidence type="ECO:0000313" key="4">
    <source>
        <dbReference type="Proteomes" id="UP001381693"/>
    </source>
</evidence>
<feature type="compositionally biased region" description="Low complexity" evidence="2">
    <location>
        <begin position="1555"/>
        <end position="1565"/>
    </location>
</feature>
<evidence type="ECO:0000256" key="2">
    <source>
        <dbReference type="SAM" id="MobiDB-lite"/>
    </source>
</evidence>
<feature type="region of interest" description="Disordered" evidence="2">
    <location>
        <begin position="1598"/>
        <end position="1621"/>
    </location>
</feature>
<dbReference type="EMBL" id="JAXCGZ010011679">
    <property type="protein sequence ID" value="KAK7074301.1"/>
    <property type="molecule type" value="Genomic_DNA"/>
</dbReference>
<feature type="coiled-coil region" evidence="1">
    <location>
        <begin position="3388"/>
        <end position="3415"/>
    </location>
</feature>
<feature type="region of interest" description="Disordered" evidence="2">
    <location>
        <begin position="579"/>
        <end position="620"/>
    </location>
</feature>
<evidence type="ECO:0000256" key="1">
    <source>
        <dbReference type="SAM" id="Coils"/>
    </source>
</evidence>
<feature type="compositionally biased region" description="Basic residues" evidence="2">
    <location>
        <begin position="750"/>
        <end position="761"/>
    </location>
</feature>
<reference evidence="3 4" key="1">
    <citation type="submission" date="2023-11" db="EMBL/GenBank/DDBJ databases">
        <title>Halocaridina rubra genome assembly.</title>
        <authorList>
            <person name="Smith C."/>
        </authorList>
    </citation>
    <scope>NUCLEOTIDE SEQUENCE [LARGE SCALE GENOMIC DNA]</scope>
    <source>
        <strain evidence="3">EP-1</strain>
        <tissue evidence="3">Whole</tissue>
    </source>
</reference>
<sequence>LEKRIIPSCFMSTTCDIPVTDSCHMIMTDKSRDDNLGDIYSRIYPNIYSVEKVKCCLSQRNRSICLSCKDSHDYIKDRDCVLCDDLLAGRSCNTCRGCSMSDDEILVFDHCKMPQIPDGRNLLPNVSDSDDILISKGFNTLRDSTMSDDIPISDRDSNLSDGFQISDGRSLRLNDSVGDDIFICDESKLRDDSIMSDDLQMFGGRNTHRNSIVSDDILTSNVCSLVLANSTSDDILISDGRNIRRKSVMKNDNLISDICNLRRDSIMSDDILIFDGCKLLRDNSISDDTLISNGNKMRHDMLFSDDLQISDKSDDILISDISSGESLGDLEFDLEIGTVLSSSCSEDGVSLLSFQTCSSYGQCIDIDDSDDDDDVCQWCSCASIVNNDSTEEESGTDGEEKSDYSTGRISPSSCEILWQWNPSYNECSSEVAAEGIWVRGSSSQVMACLEEGEGGGGEEDEKFKGSRGGGGGGGVKIHCQILLAEGDATGLREGRACAYSSSSGSFTDGAVTTSPFASSEFEDIITSIGRRSRSNNSLSEIVFPSHYLHLDFSTVSPSPPSGQDIPITPVVCDSFFVSDPSSEEIERRESEGVTDTKRNEGGSQEVGGAKNRKDESATPKSVALLSVPAEPSHLQNRVTLSEDDEILTLRLQPPGNDVSTRPFEDLLKPLQGDCFNISSDPMQVSDMNESLKKRNVMKMKLPDKKRHPSLIDRRDEGDPWRGDIEVQHRLHVSQEAQILSSSLENAKKKKHRNLASKRRHTSPFIPSTRDDVLAEDDAGSRVGRIARVCESLKAYPDDVCHLRTPHSASVTFSEGDVKKLFRNQNKSGKNVSQVPYGNEDIYSNNVIDSFISSNSSSSNSSNNRSSLVCDISANNDFTAHVTGSPLSFPNTPSHLSAPLFLPPLSSQHQLPLQCQGRRVPGGNMRVALQQDLSNAPHASNGTRETKRHHSMISLVDRPKTLSYKKNKTLSQDNCAKTTSHLELQSFARKRNSKRFEGVNCFNCELGNDERSKRESISVGTEDVPLGMGIRGEVAVSQEKGVASLGIDSVRMPPELPPPPLPPSPPSSSPTPPSTSKEGVVVRALPARVLNVSDRHSLDIPLPKPFFNHSISTMPFKILHEEIIHFEDDAKEKKLGSVCVVDKDKDEPSVNYNREGVTWRHYGRNECQVPKQKLEEAEEGEAGILCDGGRWASGSCGDGTVGEAHDVAPCVGQVIGTVQVLVGETECQYPLYGTPEKCHDHEEEDEKQWVLNVPDFSQESLSILSVGEQLVTMSADRSSVAMGTTSAPTSSSSSSSSPSSPRPLSSNTSRLQSSLYGFKISNSDHMYVRNLIPLFNNSKSSSARDIHHSVSFRVKGDSSWQNASNRAKRNSDVCDMYMYRETDGKEDSVGRGEHDDLGERGGGFASGGGGGAGVIKLCGVSLGSRPSSPEPSSLFHFHTLPRKSNRSRLSSLPLSSPTVLSPLATKPSSLEFVPSAPTSPKLPLVLDNSPLTETPEPLPHDVMGQYIFKTMGNTTLCGGDGDRGVLDGARNGTTTQQKLPISQPLKLTHAEPSPMPSSSQPPDGSSLALQPLQCNVDDGKMEAVQIEVKLKETYPKSDLKTVNEGKDHENAEFDRENNREKQLLPKETSADKIVINKDHINKCEIKKPVDDTICKAGDSKSINKEVDVLIERGKPFSSNESEHFPIIIETKKTEAEDGNTKRQTSGDDVNSKNIVRKEQVVSNLTQIQSINNSVEIPVSTYNGGCVLNIENELCTRLKYFLPKIDADLSQNTVSHNADSKLNNFKNINENELRTETEVGVLTNNNESTSEIHMPIGLFLPQDTMKEKKLKTDTEIIVKTCRDNVSKMQYSQCMKTEDSDKCADGDDGEFGNIDMTQHAPIINESSNHSDSCSDPPKTGNVNIESVKVSDINSSCKVDNKGSEDKPLEIKHRTDISKLESALSKIGDNGNAVNTDKITPMPSTRAEISQTSISTSLKSVTPTIPGTVAGKGNLLPTAVSTDLALPSSASETVTTLPLTAAVAQPTTAFGFSLTTKTDTAVPSTVVTLTASAETVSTLATSPKTVVTIPLTTAMAPIETKDELSEICIAPISPVTTTTQNPASIITTESSNSVTSTQAKQKGTATSTTTAVIETTVPLITATESSAIPLETDFTVTTSQITTAISAEAKPILTISQTIANATSAVTADAHPTLTVTQTIANTTSAVTAVDVVESFLTATTVVPVTTTTTAKTRATRTTDVQTKADTLPTTVNIKETSTEEKTTASAIGTASSTSPLVTVTSSSVITEPLDGTDEKTFDVGIKQIENKINKAEQNSLTTVILLTCDNENESGKLNEKVQKEIKIGVDKIRENSKNSDNISEFINAHDVEMECESKWCESKMCATKTEYIPTVKKRFRSDNKTEEKSKSLYCEGMTDVIINKPRSREGSVNKECPGGGGISRGAGISERAALITRHQQGARRTRTTHFPLDIICNTKMQYQQSRQKMPNFEAIAISSPMDSSVATSTTTTASSTSSGEGIGRLRLSSLGQVEPVKGPGGSGAVRSKSASRIGSEYPQREEREKKVINNSKQDVIIALDKSEEDSLNASLACPPIAPLDETLTNKINTTIDSYIRSQPPLLNSLVSEASGHGNISEDGATLVVNKDCARSEETKPGDVLTWNKKNNTNAVLPPTPFSDIKCNDHSIVHPNTHSADKINHNDSYIASPHNLMDGCFVSGSNEENNLALNIGSGQNIGEPVPPQTPHSLIASSPATTTITSTFSHSSPTTAITTLNKTECNQSCDVTSQPSLSGLEYIEGTASPSSDRHRLPLLSYNPQNILFIDEGEFDVDISHKEPVIVVGDSLVNENQTNNSDCLLDMPVDDKICKSSLGAILPSKYSFKKDCQNTGLIDLPIDDEILNRDTTKSSDIKQESKRIVIDSHVPKVIIDNTNKKTSQEIGLGDISPQISQPLQDDILGQRGNAVLLKENNASDTAVSKQMENVIKREFIERASGHITSWKCDSKALENAEVTVKSIQEIHGNDISSVQSESDNRVSKSDSLKYLSDNCEPSGLEPEGKSLITIPLVNDFESLVSSQVTDSEDYSSDKFEEIFESVFNTAFDSSVEYQENTPQEEILPNFSEREDGLTCHEIIVEIDDTTASVYPENHIKLGTLERDESVDEYEQALEVVTPDPGHGFNHSSASVATIVRVDTPNRTQKPPSFDDDEADDEFVDATENVYEVKIADVHQQHILKHSKPSVNELLHATNTSYHVIHASEKTQTETNTLPPCALGIDLLASVAERNTSESYNIHSSPSALSPESFHPVHMKQKEGILMPEDGSASSGGHITDPDMLASASASSTGSEMSWTSGGGPVARRDLLPLDEDEDEVHWRALLAVNPPESDEERTGYESDEDFDTMDAEMRRLEEKLRHFQRELGENNEDGNISSEGKPAGGVLLLRSQDLEALRISPLPEVYPAVCTAKTKHLSLMSRLQVQEYEESCSGSESDSDNAASSEDSADFLFVKTKVKLKPGDRRCRSLDQKRPKNENVLNEETDKKVVRKDESCICEENLNLSSLALPGERVDDDSLCSGYNVPDQVEIPPPPDFCNTDNIESESCVVTCLEDSECLILQDHENNKDSLHENEGDLLLGYIWHEDDGMAAVDFEGVEDFSGYEGQGALLIMFEDDMDEETFSEINSFDDKDLSPIESPQMEGSQRADTESETVNSCKSSTKSERTFVSAFKNSLKKASKYLGPNLENPFKKVGTPTECHTPEWTASDNNNIMTFHEQSVFDYQPTPSCFEDTGSTGVYNVQSGKVTPAQAVASYCESDGVDIQSCSSGEYFASPAMCVNTSDEDPVIHPAPNAILPPAPPPRWVQWKPHVPKEFVSSNNESYLEDISWYPPPVSNALPQTVKVHHEVTSVSLPSPLPPPIPPPVDYTQMVPLGDNEIQFCLVGVPNASHVESDKIFQMEHMPSDEYESYSINHCHSLTESGAVSNDSTHGEFVHDINTPSSLIGHSGCSCNSQCPSQRPLECDNFLPSYNLTEENVTSHHSSHKPTSVKQLKRKQQEKILRNEAEEGVAAMGCTFCMGVPITRARQSENSSHWRQPSPHPKAITDRRSWPPRVSFHLPLVWWSLPSFPCQTSYCSIETFKLPLQQPYLKPVSTLLPEFDKYIHSQNGSSTNIPSSPSCLPCVIPAALEMQNLCYSQMSVNDEGGCNISTPHGSFDSSSSPVSLTPSSFDSDPYWMPLVRQQIIFPVLNAATNEHGCSTSIIPMLTPNIVLPSLDDHIPAEICNNNTNAHLHFTPEDHLTITWNTCSIDRSPYDSNGESSATPLIQTVSPSLDVSTQCDGDGRLPYMISECPVPVITDISENVDESKSAERKITLENNLFFPRSISTSALNYLNDSLPLMHFYTLTSYSCPLLIFTSVLDIREHSTPISTSSICEDKLKPIEKRMPPASPLTSHALPSLRLDGSSSSSDEWKKFTLKYSASESNMETDSG</sequence>
<dbReference type="InterPro" id="IPR011004">
    <property type="entry name" value="Trimer_LpxA-like_sf"/>
</dbReference>
<feature type="region of interest" description="Disordered" evidence="2">
    <location>
        <begin position="4427"/>
        <end position="4453"/>
    </location>
</feature>
<feature type="compositionally biased region" description="Polar residues" evidence="2">
    <location>
        <begin position="1530"/>
        <end position="1539"/>
    </location>
</feature>
<proteinExistence type="predicted"/>
<feature type="region of interest" description="Disordered" evidence="2">
    <location>
        <begin position="1276"/>
        <end position="1308"/>
    </location>
</feature>
<feature type="compositionally biased region" description="Low complexity" evidence="2">
    <location>
        <begin position="2496"/>
        <end position="2511"/>
    </location>
</feature>
<feature type="compositionally biased region" description="Pro residues" evidence="2">
    <location>
        <begin position="1053"/>
        <end position="1072"/>
    </location>
</feature>
<keyword evidence="4" id="KW-1185">Reference proteome</keyword>
<name>A0AAN8ZZA2_HALRR</name>
<feature type="compositionally biased region" description="Low complexity" evidence="2">
    <location>
        <begin position="1283"/>
        <end position="1308"/>
    </location>
</feature>
<feature type="region of interest" description="Disordered" evidence="2">
    <location>
        <begin position="1048"/>
        <end position="1078"/>
    </location>
</feature>
<feature type="region of interest" description="Disordered" evidence="2">
    <location>
        <begin position="388"/>
        <end position="408"/>
    </location>
</feature>
<accession>A0AAN8ZZA2</accession>
<feature type="region of interest" description="Disordered" evidence="2">
    <location>
        <begin position="2493"/>
        <end position="2558"/>
    </location>
</feature>
<gene>
    <name evidence="3" type="ORF">SK128_023628</name>
</gene>
<protein>
    <submittedName>
        <fullName evidence="3">Uncharacterized protein</fullName>
    </submittedName>
</protein>
<feature type="region of interest" description="Disordered" evidence="2">
    <location>
        <begin position="4071"/>
        <end position="4091"/>
    </location>
</feature>
<evidence type="ECO:0000313" key="3">
    <source>
        <dbReference type="EMBL" id="KAK7074301.1"/>
    </source>
</evidence>
<feature type="region of interest" description="Disordered" evidence="2">
    <location>
        <begin position="3668"/>
        <end position="3701"/>
    </location>
</feature>